<dbReference type="InterPro" id="IPR024078">
    <property type="entry name" value="LmbE-like_dom_sf"/>
</dbReference>
<dbReference type="SUPFAM" id="SSF102588">
    <property type="entry name" value="LmbE-like"/>
    <property type="match status" value="1"/>
</dbReference>
<accession>A0A382PSZ7</accession>
<reference evidence="1" key="1">
    <citation type="submission" date="2018-05" db="EMBL/GenBank/DDBJ databases">
        <authorList>
            <person name="Lanie J.A."/>
            <person name="Ng W.-L."/>
            <person name="Kazmierczak K.M."/>
            <person name="Andrzejewski T.M."/>
            <person name="Davidsen T.M."/>
            <person name="Wayne K.J."/>
            <person name="Tettelin H."/>
            <person name="Glass J.I."/>
            <person name="Rusch D."/>
            <person name="Podicherti R."/>
            <person name="Tsui H.-C.T."/>
            <person name="Winkler M.E."/>
        </authorList>
    </citation>
    <scope>NUCLEOTIDE SEQUENCE</scope>
</reference>
<name>A0A382PSZ7_9ZZZZ</name>
<dbReference type="AlphaFoldDB" id="A0A382PSZ7"/>
<dbReference type="EMBL" id="UINC01108772">
    <property type="protein sequence ID" value="SVC75121.1"/>
    <property type="molecule type" value="Genomic_DNA"/>
</dbReference>
<evidence type="ECO:0000313" key="1">
    <source>
        <dbReference type="EMBL" id="SVC75121.1"/>
    </source>
</evidence>
<gene>
    <name evidence="1" type="ORF">METZ01_LOCUS327975</name>
</gene>
<feature type="non-terminal residue" evidence="1">
    <location>
        <position position="1"/>
    </location>
</feature>
<proteinExistence type="predicted"/>
<organism evidence="1">
    <name type="scientific">marine metagenome</name>
    <dbReference type="NCBI Taxonomy" id="408172"/>
    <lineage>
        <taxon>unclassified sequences</taxon>
        <taxon>metagenomes</taxon>
        <taxon>ecological metagenomes</taxon>
    </lineage>
</organism>
<dbReference type="Gene3D" id="3.40.50.10320">
    <property type="entry name" value="LmbE-like"/>
    <property type="match status" value="1"/>
</dbReference>
<protein>
    <submittedName>
        <fullName evidence="1">Uncharacterized protein</fullName>
    </submittedName>
</protein>
<sequence length="161" mass="17995">VQVIGGILNQYNPKSIFFPHDQDWNGTHLGVHQLLMDALASLPSDFSTVLVETEFWGQMQSPNLMVESSDTDLADLLAALSHHVGEVRRNPYHLRMPAWMQDNVRLGAELVGGQGGEAPEFDFATLYRVRQWRNSTVAKVWEGGRQLAVNESSANLFADVF</sequence>